<proteinExistence type="inferred from homology"/>
<evidence type="ECO:0000256" key="2">
    <source>
        <dbReference type="ARBA" id="ARBA00009023"/>
    </source>
</evidence>
<comment type="subcellular location">
    <subcellularLocation>
        <location evidence="1">Periplasm</location>
    </subcellularLocation>
</comment>
<dbReference type="PANTHER" id="PTHR33376:SF7">
    <property type="entry name" value="C4-DICARBOXYLATE-BINDING PROTEIN DCTB"/>
    <property type="match status" value="1"/>
</dbReference>
<reference evidence="6 7" key="1">
    <citation type="submission" date="2016-11" db="EMBL/GenBank/DDBJ databases">
        <title>Complete genome sequence of Sulfitobacter sp. AM1-D1, a toxic bacteria associated with marine dinoflagellate Alexandrium minutum in East China Sea.</title>
        <authorList>
            <person name="Yang Q."/>
            <person name="Zhang X."/>
            <person name="Tian X."/>
        </authorList>
    </citation>
    <scope>NUCLEOTIDE SEQUENCE [LARGE SCALE GENOMIC DNA]</scope>
    <source>
        <strain evidence="6 7">AM1-D1</strain>
    </source>
</reference>
<keyword evidence="7" id="KW-1185">Reference proteome</keyword>
<dbReference type="PANTHER" id="PTHR33376">
    <property type="match status" value="1"/>
</dbReference>
<keyword evidence="3" id="KW-0813">Transport</keyword>
<evidence type="ECO:0000256" key="4">
    <source>
        <dbReference type="ARBA" id="ARBA00022729"/>
    </source>
</evidence>
<protein>
    <submittedName>
        <fullName evidence="6">C4-dicarboxylate ABC transporter substrate-binding protein</fullName>
    </submittedName>
</protein>
<evidence type="ECO:0000313" key="7">
    <source>
        <dbReference type="Proteomes" id="UP000181897"/>
    </source>
</evidence>
<evidence type="ECO:0000256" key="5">
    <source>
        <dbReference type="ARBA" id="ARBA00022764"/>
    </source>
</evidence>
<dbReference type="AlphaFoldDB" id="A0A1J0WMT1"/>
<gene>
    <name evidence="6" type="ORF">BOO69_13235</name>
</gene>
<accession>A0A1J0WMT1</accession>
<dbReference type="Gene3D" id="3.40.190.170">
    <property type="entry name" value="Bacterial extracellular solute-binding protein, family 7"/>
    <property type="match status" value="1"/>
</dbReference>
<dbReference type="EMBL" id="CP018076">
    <property type="protein sequence ID" value="APE45488.1"/>
    <property type="molecule type" value="Genomic_DNA"/>
</dbReference>
<dbReference type="KEGG" id="suam:BOO69_13235"/>
<dbReference type="STRING" id="1917485.BOO69_13235"/>
<dbReference type="OrthoDB" id="9799287at2"/>
<keyword evidence="5" id="KW-0574">Periplasm</keyword>
<sequence>MLAQPALAEEWRFNNFLPETRPESAQIDKFAQDVNTALADRDFSIEVYHGGSLGIPNTDLLRVVPTGAVEMSLMWSNYLGRDAPELGSVFVQGAISTVDELKSVLPVAQEIYTEAYDDWDITTVGFVAIPTLSVSVFCRNEPVNTLEQLRDVKLRVWAREQVETFTKLGVAAQIIPQEETYVALRTGVVDCALYPALYASTISLQEVTKYASFLYPMASAPYTIGVQDALWESTDPAIKDAITAAADDLWERTNQYDADIENEMAAREKLSEQGIVWGEDFPQADREQFVEAVSETWAMLAEEAGGEALDYRARMLEALGR</sequence>
<organism evidence="6 7">
    <name type="scientific">Sulfitobacter alexandrii</name>
    <dbReference type="NCBI Taxonomy" id="1917485"/>
    <lineage>
        <taxon>Bacteria</taxon>
        <taxon>Pseudomonadati</taxon>
        <taxon>Pseudomonadota</taxon>
        <taxon>Alphaproteobacteria</taxon>
        <taxon>Rhodobacterales</taxon>
        <taxon>Roseobacteraceae</taxon>
        <taxon>Sulfitobacter</taxon>
    </lineage>
</organism>
<keyword evidence="4" id="KW-0732">Signal</keyword>
<dbReference type="InterPro" id="IPR018389">
    <property type="entry name" value="DctP_fam"/>
</dbReference>
<dbReference type="Pfam" id="PF03480">
    <property type="entry name" value="DctP"/>
    <property type="match status" value="1"/>
</dbReference>
<comment type="similarity">
    <text evidence="2">Belongs to the bacterial solute-binding protein 7 family.</text>
</comment>
<dbReference type="GO" id="GO:0042597">
    <property type="term" value="C:periplasmic space"/>
    <property type="evidence" value="ECO:0007669"/>
    <property type="project" value="UniProtKB-SubCell"/>
</dbReference>
<evidence type="ECO:0000256" key="3">
    <source>
        <dbReference type="ARBA" id="ARBA00022448"/>
    </source>
</evidence>
<dbReference type="Proteomes" id="UP000181897">
    <property type="component" value="Chromosome"/>
</dbReference>
<name>A0A1J0WMT1_9RHOB</name>
<dbReference type="GO" id="GO:0055085">
    <property type="term" value="P:transmembrane transport"/>
    <property type="evidence" value="ECO:0007669"/>
    <property type="project" value="InterPro"/>
</dbReference>
<evidence type="ECO:0000313" key="6">
    <source>
        <dbReference type="EMBL" id="APE45488.1"/>
    </source>
</evidence>
<dbReference type="InterPro" id="IPR038404">
    <property type="entry name" value="TRAP_DctP_sf"/>
</dbReference>
<evidence type="ECO:0000256" key="1">
    <source>
        <dbReference type="ARBA" id="ARBA00004418"/>
    </source>
</evidence>
<dbReference type="NCBIfam" id="NF037995">
    <property type="entry name" value="TRAP_S1"/>
    <property type="match status" value="1"/>
</dbReference>